<accession>A0A3Q9QS27</accession>
<gene>
    <name evidence="3" type="ORF">CHR53_06335</name>
</gene>
<evidence type="ECO:0000313" key="3">
    <source>
        <dbReference type="EMBL" id="AZU60918.1"/>
    </source>
</evidence>
<name>A0A3Q9QS27_9BACI</name>
<proteinExistence type="predicted"/>
<dbReference type="PANTHER" id="PTHR46832:SF1">
    <property type="entry name" value="5'-METHYLTHIOADENOSINE_S-ADENOSYLHOMOCYSTEINE NUCLEOSIDASE"/>
    <property type="match status" value="1"/>
</dbReference>
<feature type="domain" description="Nucleoside phosphorylase" evidence="2">
    <location>
        <begin position="43"/>
        <end position="280"/>
    </location>
</feature>
<dbReference type="InterPro" id="IPR000845">
    <property type="entry name" value="Nucleoside_phosphorylase_d"/>
</dbReference>
<keyword evidence="1" id="KW-0732">Signal</keyword>
<dbReference type="Pfam" id="PF01048">
    <property type="entry name" value="PNP_UDP_1"/>
    <property type="match status" value="1"/>
</dbReference>
<sequence>MKKRMAVSLFAVMLISALLLAGFSSTKNENKKARHEQKNTEQPIAVQGAMDIEISALLKEMKNYKEEQIGNYSFYIGKIDKIPVVVSRTEIGMVNAAASTTLLIEKYHPKVIINQGTAGGHDPNIHVFDTVIGTEVMNIGSMRSEHLDDGEGMKPETWKSMETTMRENGEKVEYKSFKSDPKLIKAALSVADKYSHGKVVEGKVGSADFWNREVDRIQWFHENAGTSVEEMEAAAVAQVAKAFNIPYLSIRTVSNSEVSGDKIEDLETAGQYGAEYAVEIVKAIEK</sequence>
<dbReference type="SUPFAM" id="SSF53167">
    <property type="entry name" value="Purine and uridine phosphorylases"/>
    <property type="match status" value="1"/>
</dbReference>
<dbReference type="GO" id="GO:0008930">
    <property type="term" value="F:methylthioadenosine nucleosidase activity"/>
    <property type="evidence" value="ECO:0007669"/>
    <property type="project" value="TreeGrafter"/>
</dbReference>
<evidence type="ECO:0000256" key="1">
    <source>
        <dbReference type="SAM" id="SignalP"/>
    </source>
</evidence>
<dbReference type="GO" id="GO:0009116">
    <property type="term" value="P:nucleoside metabolic process"/>
    <property type="evidence" value="ECO:0007669"/>
    <property type="project" value="InterPro"/>
</dbReference>
<evidence type="ECO:0000313" key="4">
    <source>
        <dbReference type="Proteomes" id="UP000282892"/>
    </source>
</evidence>
<dbReference type="PANTHER" id="PTHR46832">
    <property type="entry name" value="5'-METHYLTHIOADENOSINE/S-ADENOSYLHOMOCYSTEINE NUCLEOSIDASE"/>
    <property type="match status" value="1"/>
</dbReference>
<dbReference type="InterPro" id="IPR035994">
    <property type="entry name" value="Nucleoside_phosphorylase_sf"/>
</dbReference>
<reference evidence="3 4" key="1">
    <citation type="submission" date="2017-07" db="EMBL/GenBank/DDBJ databases">
        <title>The complete genome sequence of Bacillus mesonae strain H20-5, an efficient strain improving plant abiotic stress resistance.</title>
        <authorList>
            <person name="Kim S.Y."/>
            <person name="Song H."/>
            <person name="Sang M.K."/>
            <person name="Weon H.-Y."/>
            <person name="Song J."/>
        </authorList>
    </citation>
    <scope>NUCLEOTIDE SEQUENCE [LARGE SCALE GENOMIC DNA]</scope>
    <source>
        <strain evidence="3 4">H20-5</strain>
    </source>
</reference>
<keyword evidence="4" id="KW-1185">Reference proteome</keyword>
<dbReference type="OrthoDB" id="9792278at2"/>
<dbReference type="RefSeq" id="WP_066393782.1">
    <property type="nucleotide sequence ID" value="NZ_CP022572.1"/>
</dbReference>
<dbReference type="GO" id="GO:0008782">
    <property type="term" value="F:adenosylhomocysteine nucleosidase activity"/>
    <property type="evidence" value="ECO:0007669"/>
    <property type="project" value="TreeGrafter"/>
</dbReference>
<feature type="signal peptide" evidence="1">
    <location>
        <begin position="1"/>
        <end position="21"/>
    </location>
</feature>
<dbReference type="AlphaFoldDB" id="A0A3Q9QS27"/>
<dbReference type="STRING" id="1193713.GCA_001636315_03800"/>
<dbReference type="GO" id="GO:0019284">
    <property type="term" value="P:L-methionine salvage from S-adenosylmethionine"/>
    <property type="evidence" value="ECO:0007669"/>
    <property type="project" value="TreeGrafter"/>
</dbReference>
<organism evidence="3 4">
    <name type="scientific">Neobacillus mesonae</name>
    <dbReference type="NCBI Taxonomy" id="1193713"/>
    <lineage>
        <taxon>Bacteria</taxon>
        <taxon>Bacillati</taxon>
        <taxon>Bacillota</taxon>
        <taxon>Bacilli</taxon>
        <taxon>Bacillales</taxon>
        <taxon>Bacillaceae</taxon>
        <taxon>Neobacillus</taxon>
    </lineage>
</organism>
<dbReference type="GO" id="GO:0005829">
    <property type="term" value="C:cytosol"/>
    <property type="evidence" value="ECO:0007669"/>
    <property type="project" value="TreeGrafter"/>
</dbReference>
<feature type="chain" id="PRO_5038930024" evidence="1">
    <location>
        <begin position="22"/>
        <end position="286"/>
    </location>
</feature>
<protein>
    <submittedName>
        <fullName evidence="3">MTA/SAH nucleosidase</fullName>
    </submittedName>
</protein>
<dbReference type="Proteomes" id="UP000282892">
    <property type="component" value="Chromosome"/>
</dbReference>
<dbReference type="CDD" id="cd09008">
    <property type="entry name" value="MTAN"/>
    <property type="match status" value="1"/>
</dbReference>
<dbReference type="EMBL" id="CP022572">
    <property type="protein sequence ID" value="AZU60918.1"/>
    <property type="molecule type" value="Genomic_DNA"/>
</dbReference>
<dbReference type="Gene3D" id="3.40.50.1580">
    <property type="entry name" value="Nucleoside phosphorylase domain"/>
    <property type="match status" value="1"/>
</dbReference>
<dbReference type="KEGG" id="nmk:CHR53_06335"/>
<evidence type="ECO:0000259" key="2">
    <source>
        <dbReference type="Pfam" id="PF01048"/>
    </source>
</evidence>